<keyword evidence="2" id="KW-1185">Reference proteome</keyword>
<evidence type="ECO:0000313" key="1">
    <source>
        <dbReference type="EMBL" id="KAG5376169.1"/>
    </source>
</evidence>
<protein>
    <submittedName>
        <fullName evidence="1">Uncharacterized protein</fullName>
    </submittedName>
</protein>
<name>A0ABQ7KS98_BRACM</name>
<comment type="caution">
    <text evidence="1">The sequence shown here is derived from an EMBL/GenBank/DDBJ whole genome shotgun (WGS) entry which is preliminary data.</text>
</comment>
<dbReference type="PANTHER" id="PTHR31029">
    <property type="entry name" value="CYCLIN-DEPENDENT KINASE-LIKE PROTEIN"/>
    <property type="match status" value="1"/>
</dbReference>
<proteinExistence type="predicted"/>
<gene>
    <name evidence="1" type="primary">A10g505510.1_BraROA</name>
    <name evidence="1" type="ORF">IGI04_040765</name>
</gene>
<sequence length="132" mass="15424">GAEVDDIQQMRNTHDYFNNFVGSMAPTFLDQHKLASIISLRISTFNVFSELTWDKVLSRVTKHFSDEFSQFCDRKMSDFVWMLCWNRVWPEPLLLGFGGASKSVWLVHLLANSMNPGLQIFRVEKDYWLDLV</sequence>
<evidence type="ECO:0000313" key="2">
    <source>
        <dbReference type="Proteomes" id="UP000823674"/>
    </source>
</evidence>
<dbReference type="InterPro" id="IPR042316">
    <property type="entry name" value="IRKI-like"/>
</dbReference>
<dbReference type="EMBL" id="JADBGQ010000010">
    <property type="protein sequence ID" value="KAG5376169.1"/>
    <property type="molecule type" value="Genomic_DNA"/>
</dbReference>
<dbReference type="Proteomes" id="UP000823674">
    <property type="component" value="Chromosome A10"/>
</dbReference>
<organism evidence="1 2">
    <name type="scientific">Brassica rapa subsp. trilocularis</name>
    <dbReference type="NCBI Taxonomy" id="1813537"/>
    <lineage>
        <taxon>Eukaryota</taxon>
        <taxon>Viridiplantae</taxon>
        <taxon>Streptophyta</taxon>
        <taxon>Embryophyta</taxon>
        <taxon>Tracheophyta</taxon>
        <taxon>Spermatophyta</taxon>
        <taxon>Magnoliopsida</taxon>
        <taxon>eudicotyledons</taxon>
        <taxon>Gunneridae</taxon>
        <taxon>Pentapetalae</taxon>
        <taxon>rosids</taxon>
        <taxon>malvids</taxon>
        <taxon>Brassicales</taxon>
        <taxon>Brassicaceae</taxon>
        <taxon>Brassiceae</taxon>
        <taxon>Brassica</taxon>
    </lineage>
</organism>
<feature type="non-terminal residue" evidence="1">
    <location>
        <position position="1"/>
    </location>
</feature>
<reference evidence="1 2" key="1">
    <citation type="submission" date="2021-03" db="EMBL/GenBank/DDBJ databases">
        <authorList>
            <person name="King G.J."/>
            <person name="Bancroft I."/>
            <person name="Baten A."/>
            <person name="Bloomfield J."/>
            <person name="Borpatragohain P."/>
            <person name="He Z."/>
            <person name="Irish N."/>
            <person name="Irwin J."/>
            <person name="Liu K."/>
            <person name="Mauleon R.P."/>
            <person name="Moore J."/>
            <person name="Morris R."/>
            <person name="Ostergaard L."/>
            <person name="Wang B."/>
            <person name="Wells R."/>
        </authorList>
    </citation>
    <scope>NUCLEOTIDE SEQUENCE [LARGE SCALE GENOMIC DNA]</scope>
    <source>
        <strain evidence="1">R-o-18</strain>
        <tissue evidence="1">Leaf</tissue>
    </source>
</reference>
<dbReference type="PANTHER" id="PTHR31029:SF4">
    <property type="entry name" value="CYCLIN-DEPENDENT KINASE-LIKE PROTEIN"/>
    <property type="match status" value="1"/>
</dbReference>
<accession>A0ABQ7KS98</accession>